<dbReference type="InterPro" id="IPR003869">
    <property type="entry name" value="Polysac_CapD-like"/>
</dbReference>
<sequence>MIPYCTTVKEGLFMKFNRKSLALMLIDGVLVNLAAFGSFYLRFEGDIPQEYFLTYYHTAWAGTLIYLVIFSLFGLYKRLWQYASINELLSIVYAVTVGTSSVILVIYFLAPMRYPNTVAVLLWLTTTFLIGGSRFLGRILQDSVFNLHLSGIPKRVLIIGAGDAGALAVRELKNSNYREGYPIGIIDDAPEKQKLKLMGIPVLGTRKDITRVVKSHEIEEVIIAMPSAPGDVIRDMTEICEKSGIVIRIIPGIYNYFSGLVDSLKIREVQIEDLLGREQVNLDIEEVAGYLEGETVLITGAGGSIGSELCRQICRFNPQKLILVGRGENSIFDVEQELRSECPEINLVTEILDVKDREKVELVFRRFKPGVVFHAAAHKHVPLMERNPEEALKNNILGTYNVAEISDAAHVKIFVLISTDKAINPTSIMGATKRVAEMIIQSFDEQSQTRFVAVRFGNVLGSRGSVIPTFKKQIAKGGPVTVTHPEMVRYFMTIPEAAQLVIQAGAMARGGEVFILDMGKPVKIVDLARDLIRLSGFDVDVDVKIEYTGIRPGEKLFEELLTAEEGTTSTKHQRIFVAKPNGINVAGIEGLVQLIRERGSYLTREEIIQELAEVVPGFQQLPGKQEIGRVFR</sequence>
<keyword evidence="2" id="KW-0812">Transmembrane</keyword>
<evidence type="ECO:0000313" key="4">
    <source>
        <dbReference type="EMBL" id="AFQ45949.1"/>
    </source>
</evidence>
<feature type="domain" description="Polysaccharide biosynthesis protein CapD-like" evidence="3">
    <location>
        <begin position="296"/>
        <end position="579"/>
    </location>
</feature>
<comment type="similarity">
    <text evidence="1">Belongs to the polysaccharide synthase family.</text>
</comment>
<evidence type="ECO:0000259" key="3">
    <source>
        <dbReference type="Pfam" id="PF02719"/>
    </source>
</evidence>
<proteinExistence type="inferred from homology"/>
<keyword evidence="2" id="KW-0472">Membrane</keyword>
<dbReference type="Pfam" id="PF13727">
    <property type="entry name" value="CoA_binding_3"/>
    <property type="match status" value="1"/>
</dbReference>
<organism evidence="4 5">
    <name type="scientific">Desulfosporosinus meridiei (strain ATCC BAA-275 / DSM 13257 / KCTC 12902 / NCIMB 13706 / S10)</name>
    <dbReference type="NCBI Taxonomy" id="768704"/>
    <lineage>
        <taxon>Bacteria</taxon>
        <taxon>Bacillati</taxon>
        <taxon>Bacillota</taxon>
        <taxon>Clostridia</taxon>
        <taxon>Eubacteriales</taxon>
        <taxon>Desulfitobacteriaceae</taxon>
        <taxon>Desulfosporosinus</taxon>
    </lineage>
</organism>
<accession>J7J0R3</accession>
<dbReference type="PANTHER" id="PTHR43318">
    <property type="entry name" value="UDP-N-ACETYLGLUCOSAMINE 4,6-DEHYDRATASE"/>
    <property type="match status" value="1"/>
</dbReference>
<dbReference type="Proteomes" id="UP000005262">
    <property type="component" value="Chromosome"/>
</dbReference>
<evidence type="ECO:0000256" key="2">
    <source>
        <dbReference type="SAM" id="Phobius"/>
    </source>
</evidence>
<evidence type="ECO:0000256" key="1">
    <source>
        <dbReference type="ARBA" id="ARBA00007430"/>
    </source>
</evidence>
<dbReference type="HOGENOM" id="CLU_013560_5_2_9"/>
<evidence type="ECO:0000313" key="5">
    <source>
        <dbReference type="Proteomes" id="UP000005262"/>
    </source>
</evidence>
<dbReference type="PANTHER" id="PTHR43318:SF1">
    <property type="entry name" value="POLYSACCHARIDE BIOSYNTHESIS PROTEIN EPSC-RELATED"/>
    <property type="match status" value="1"/>
</dbReference>
<dbReference type="InterPro" id="IPR051203">
    <property type="entry name" value="Polysaccharide_Synthase-Rel"/>
</dbReference>
<dbReference type="KEGG" id="dmi:Desmer_4120"/>
<dbReference type="SUPFAM" id="SSF51735">
    <property type="entry name" value="NAD(P)-binding Rossmann-fold domains"/>
    <property type="match status" value="1"/>
</dbReference>
<dbReference type="Gene3D" id="3.40.50.720">
    <property type="entry name" value="NAD(P)-binding Rossmann-like Domain"/>
    <property type="match status" value="2"/>
</dbReference>
<reference evidence="5" key="2">
    <citation type="submission" date="2012-08" db="EMBL/GenBank/DDBJ databases">
        <title>Finished genome of Desulfosporosinus meridiei DSM 13257.</title>
        <authorList>
            <person name="Huntemann M."/>
            <person name="Wei C.-L."/>
            <person name="Han J."/>
            <person name="Detter J.C."/>
            <person name="Han C."/>
            <person name="Davenport K."/>
            <person name="Daligault H."/>
            <person name="Erkkila T."/>
            <person name="Gu W."/>
            <person name="Munk A.C.C."/>
            <person name="Teshima H."/>
            <person name="Xu Y."/>
            <person name="Chain P."/>
            <person name="Tapia R."/>
            <person name="Chen A."/>
            <person name="Krypides N."/>
            <person name="Mavromatis K."/>
            <person name="Markowitz V."/>
            <person name="Szeto E."/>
            <person name="Ivanova N."/>
            <person name="Mikhailova N."/>
            <person name="Ovchinnikova G."/>
            <person name="Pagani I."/>
            <person name="Pati A."/>
            <person name="Goodwin L."/>
            <person name="Peters L."/>
            <person name="Pitluck S."/>
            <person name="Woyke T."/>
            <person name="Pester M."/>
            <person name="Spring S."/>
            <person name="Ollivier B."/>
            <person name="Rattei T."/>
            <person name="Klenk H.-P."/>
            <person name="Wagner M."/>
            <person name="Loy A."/>
        </authorList>
    </citation>
    <scope>NUCLEOTIDE SEQUENCE [LARGE SCALE GENOMIC DNA]</scope>
    <source>
        <strain evidence="5">ATCC BAA-275 / DSM 13257 / NCIMB 13706 / S10</strain>
    </source>
</reference>
<name>J7J0R3_DESMD</name>
<feature type="transmembrane region" description="Helical" evidence="2">
    <location>
        <begin position="55"/>
        <end position="76"/>
    </location>
</feature>
<gene>
    <name evidence="4" type="ordered locus">Desmer_4120</name>
</gene>
<feature type="transmembrane region" description="Helical" evidence="2">
    <location>
        <begin position="88"/>
        <end position="110"/>
    </location>
</feature>
<dbReference type="InterPro" id="IPR036291">
    <property type="entry name" value="NAD(P)-bd_dom_sf"/>
</dbReference>
<dbReference type="Pfam" id="PF02719">
    <property type="entry name" value="Polysacc_synt_2"/>
    <property type="match status" value="1"/>
</dbReference>
<dbReference type="InterPro" id="IPR029063">
    <property type="entry name" value="SAM-dependent_MTases_sf"/>
</dbReference>
<dbReference type="SUPFAM" id="SSF53335">
    <property type="entry name" value="S-adenosyl-L-methionine-dependent methyltransferases"/>
    <property type="match status" value="1"/>
</dbReference>
<reference evidence="4 5" key="1">
    <citation type="journal article" date="2012" name="J. Bacteriol.">
        <title>Complete genome sequences of Desulfosporosinus orientis DSM765T, Desulfosporosinus youngiae DSM17734T, Desulfosporosinus meridiei DSM13257T, and Desulfosporosinus acidiphilus DSM22704T.</title>
        <authorList>
            <person name="Pester M."/>
            <person name="Brambilla E."/>
            <person name="Alazard D."/>
            <person name="Rattei T."/>
            <person name="Weinmaier T."/>
            <person name="Han J."/>
            <person name="Lucas S."/>
            <person name="Lapidus A."/>
            <person name="Cheng J.F."/>
            <person name="Goodwin L."/>
            <person name="Pitluck S."/>
            <person name="Peters L."/>
            <person name="Ovchinnikova G."/>
            <person name="Teshima H."/>
            <person name="Detter J.C."/>
            <person name="Han C.S."/>
            <person name="Tapia R."/>
            <person name="Land M.L."/>
            <person name="Hauser L."/>
            <person name="Kyrpides N.C."/>
            <person name="Ivanova N.N."/>
            <person name="Pagani I."/>
            <person name="Huntmann M."/>
            <person name="Wei C.L."/>
            <person name="Davenport K.W."/>
            <person name="Daligault H."/>
            <person name="Chain P.S."/>
            <person name="Chen A."/>
            <person name="Mavromatis K."/>
            <person name="Markowitz V."/>
            <person name="Szeto E."/>
            <person name="Mikhailova N."/>
            <person name="Pati A."/>
            <person name="Wagner M."/>
            <person name="Woyke T."/>
            <person name="Ollivier B."/>
            <person name="Klenk H.P."/>
            <person name="Spring S."/>
            <person name="Loy A."/>
        </authorList>
    </citation>
    <scope>NUCLEOTIDE SEQUENCE [LARGE SCALE GENOMIC DNA]</scope>
    <source>
        <strain evidence="5">ATCC BAA-275 / DSM 13257 / NCIMB 13706 / S10</strain>
    </source>
</reference>
<feature type="transmembrane region" description="Helical" evidence="2">
    <location>
        <begin position="21"/>
        <end position="43"/>
    </location>
</feature>
<dbReference type="CDD" id="cd05237">
    <property type="entry name" value="UDP_invert_4-6DH_SDR_e"/>
    <property type="match status" value="1"/>
</dbReference>
<protein>
    <submittedName>
        <fullName evidence="4">Putative nucleoside-diphosphate sugar epimerase</fullName>
    </submittedName>
</protein>
<dbReference type="EMBL" id="CP003629">
    <property type="protein sequence ID" value="AFQ45949.1"/>
    <property type="molecule type" value="Genomic_DNA"/>
</dbReference>
<keyword evidence="5" id="KW-1185">Reference proteome</keyword>
<dbReference type="STRING" id="768704.Desmer_4120"/>
<keyword evidence="2" id="KW-1133">Transmembrane helix</keyword>
<dbReference type="AlphaFoldDB" id="J7J0R3"/>
<dbReference type="eggNOG" id="COG1086">
    <property type="taxonomic scope" value="Bacteria"/>
</dbReference>